<dbReference type="GO" id="GO:0005789">
    <property type="term" value="C:endoplasmic reticulum membrane"/>
    <property type="evidence" value="ECO:0007669"/>
    <property type="project" value="InterPro"/>
</dbReference>
<organism evidence="8 9">
    <name type="scientific">Polyplax serrata</name>
    <name type="common">Common mouse louse</name>
    <dbReference type="NCBI Taxonomy" id="468196"/>
    <lineage>
        <taxon>Eukaryota</taxon>
        <taxon>Metazoa</taxon>
        <taxon>Ecdysozoa</taxon>
        <taxon>Arthropoda</taxon>
        <taxon>Hexapoda</taxon>
        <taxon>Insecta</taxon>
        <taxon>Pterygota</taxon>
        <taxon>Neoptera</taxon>
        <taxon>Paraneoptera</taxon>
        <taxon>Psocodea</taxon>
        <taxon>Troctomorpha</taxon>
        <taxon>Phthiraptera</taxon>
        <taxon>Anoplura</taxon>
        <taxon>Polyplacidae</taxon>
        <taxon>Polyplax</taxon>
    </lineage>
</organism>
<dbReference type="AlphaFoldDB" id="A0AAN8S3C9"/>
<evidence type="ECO:0000313" key="9">
    <source>
        <dbReference type="Proteomes" id="UP001372834"/>
    </source>
</evidence>
<protein>
    <submittedName>
        <fullName evidence="8">Uncharacterized protein</fullName>
    </submittedName>
</protein>
<comment type="similarity">
    <text evidence="2">Belongs to the DUOXA family.</text>
</comment>
<dbReference type="EMBL" id="JAWJWE010000039">
    <property type="protein sequence ID" value="KAK6620539.1"/>
    <property type="molecule type" value="Genomic_DNA"/>
</dbReference>
<keyword evidence="5 7" id="KW-0472">Membrane</keyword>
<evidence type="ECO:0000313" key="8">
    <source>
        <dbReference type="EMBL" id="KAK6620539.1"/>
    </source>
</evidence>
<gene>
    <name evidence="8" type="ORF">RUM43_010831</name>
</gene>
<dbReference type="PANTHER" id="PTHR31158:SF10">
    <property type="entry name" value="LD27791P"/>
    <property type="match status" value="1"/>
</dbReference>
<evidence type="ECO:0000256" key="2">
    <source>
        <dbReference type="ARBA" id="ARBA00009816"/>
    </source>
</evidence>
<evidence type="ECO:0000256" key="3">
    <source>
        <dbReference type="ARBA" id="ARBA00022692"/>
    </source>
</evidence>
<proteinExistence type="inferred from homology"/>
<dbReference type="PANTHER" id="PTHR31158">
    <property type="entry name" value="DUAL OXIDASE 2"/>
    <property type="match status" value="1"/>
</dbReference>
<evidence type="ECO:0000256" key="6">
    <source>
        <dbReference type="ARBA" id="ARBA00023180"/>
    </source>
</evidence>
<name>A0AAN8S3C9_POLSC</name>
<evidence type="ECO:0000256" key="1">
    <source>
        <dbReference type="ARBA" id="ARBA00004141"/>
    </source>
</evidence>
<evidence type="ECO:0000256" key="5">
    <source>
        <dbReference type="ARBA" id="ARBA00023136"/>
    </source>
</evidence>
<dbReference type="Pfam" id="PF10204">
    <property type="entry name" value="DuoxA"/>
    <property type="match status" value="1"/>
</dbReference>
<dbReference type="InterPro" id="IPR018469">
    <property type="entry name" value="Dual_oxidase_maturation_fac"/>
</dbReference>
<sequence>MKGWFDAFRNDGGPTLYSYSNRTPVTGDVSIIAIIIVFSTLLAAFLFIFPGIRKEVSIYAIMPNYIDAQVVWLLSKNKQIFVLLVILTSLKFPKN</sequence>
<evidence type="ECO:0000256" key="7">
    <source>
        <dbReference type="SAM" id="Phobius"/>
    </source>
</evidence>
<reference evidence="8 9" key="1">
    <citation type="submission" date="2023-10" db="EMBL/GenBank/DDBJ databases">
        <title>Genomes of two closely related lineages of the louse Polyplax serrata with different host specificities.</title>
        <authorList>
            <person name="Martinu J."/>
            <person name="Tarabai H."/>
            <person name="Stefka J."/>
            <person name="Hypsa V."/>
        </authorList>
    </citation>
    <scope>NUCLEOTIDE SEQUENCE [LARGE SCALE GENOMIC DNA]</scope>
    <source>
        <strain evidence="8">HR10_N</strain>
    </source>
</reference>
<feature type="transmembrane region" description="Helical" evidence="7">
    <location>
        <begin position="29"/>
        <end position="49"/>
    </location>
</feature>
<comment type="subcellular location">
    <subcellularLocation>
        <location evidence="1">Membrane</location>
        <topology evidence="1">Multi-pass membrane protein</topology>
    </subcellularLocation>
</comment>
<dbReference type="GO" id="GO:0015031">
    <property type="term" value="P:protein transport"/>
    <property type="evidence" value="ECO:0007669"/>
    <property type="project" value="InterPro"/>
</dbReference>
<keyword evidence="3 7" id="KW-0812">Transmembrane</keyword>
<comment type="caution">
    <text evidence="8">The sequence shown here is derived from an EMBL/GenBank/DDBJ whole genome shotgun (WGS) entry which is preliminary data.</text>
</comment>
<dbReference type="Proteomes" id="UP001372834">
    <property type="component" value="Unassembled WGS sequence"/>
</dbReference>
<accession>A0AAN8S3C9</accession>
<keyword evidence="4 7" id="KW-1133">Transmembrane helix</keyword>
<keyword evidence="6" id="KW-0325">Glycoprotein</keyword>
<evidence type="ECO:0000256" key="4">
    <source>
        <dbReference type="ARBA" id="ARBA00022989"/>
    </source>
</evidence>